<evidence type="ECO:0000313" key="1">
    <source>
        <dbReference type="EMBL" id="CAL0313825.1"/>
    </source>
</evidence>
<sequence>MDGVSLAFGIAGPGGRPARRAISSVVERAPDNCIVVPGLQSRLAIKARQTKLARLKTVLDGVESRLDQAREIDRVRDNERARLREEMDYDYHRWGTLEQENTRMR</sequence>
<gene>
    <name evidence="1" type="ORF">LLUT_LOCUS14885</name>
</gene>
<keyword evidence="2" id="KW-1185">Reference proteome</keyword>
<organism evidence="1 2">
    <name type="scientific">Lupinus luteus</name>
    <name type="common">European yellow lupine</name>
    <dbReference type="NCBI Taxonomy" id="3873"/>
    <lineage>
        <taxon>Eukaryota</taxon>
        <taxon>Viridiplantae</taxon>
        <taxon>Streptophyta</taxon>
        <taxon>Embryophyta</taxon>
        <taxon>Tracheophyta</taxon>
        <taxon>Spermatophyta</taxon>
        <taxon>Magnoliopsida</taxon>
        <taxon>eudicotyledons</taxon>
        <taxon>Gunneridae</taxon>
        <taxon>Pentapetalae</taxon>
        <taxon>rosids</taxon>
        <taxon>fabids</taxon>
        <taxon>Fabales</taxon>
        <taxon>Fabaceae</taxon>
        <taxon>Papilionoideae</taxon>
        <taxon>50 kb inversion clade</taxon>
        <taxon>genistoids sensu lato</taxon>
        <taxon>core genistoids</taxon>
        <taxon>Genisteae</taxon>
        <taxon>Lupinus</taxon>
    </lineage>
</organism>
<comment type="caution">
    <text evidence="1">The sequence shown here is derived from an EMBL/GenBank/DDBJ whole genome shotgun (WGS) entry which is preliminary data.</text>
</comment>
<evidence type="ECO:0000313" key="2">
    <source>
        <dbReference type="Proteomes" id="UP001497480"/>
    </source>
</evidence>
<name>A0AAV1WWP2_LUPLU</name>
<dbReference type="Proteomes" id="UP001497480">
    <property type="component" value="Unassembled WGS sequence"/>
</dbReference>
<dbReference type="AlphaFoldDB" id="A0AAV1WWP2"/>
<protein>
    <submittedName>
        <fullName evidence="1">Uncharacterized protein</fullName>
    </submittedName>
</protein>
<proteinExistence type="predicted"/>
<reference evidence="1 2" key="1">
    <citation type="submission" date="2024-03" db="EMBL/GenBank/DDBJ databases">
        <authorList>
            <person name="Martinez-Hernandez J."/>
        </authorList>
    </citation>
    <scope>NUCLEOTIDE SEQUENCE [LARGE SCALE GENOMIC DNA]</scope>
</reference>
<dbReference type="EMBL" id="CAXHTB010000010">
    <property type="protein sequence ID" value="CAL0313825.1"/>
    <property type="molecule type" value="Genomic_DNA"/>
</dbReference>
<accession>A0AAV1WWP2</accession>